<feature type="compositionally biased region" description="Polar residues" evidence="5">
    <location>
        <begin position="174"/>
        <end position="183"/>
    </location>
</feature>
<keyword evidence="3" id="KW-0235">DNA replication</keyword>
<feature type="compositionally biased region" description="Polar residues" evidence="5">
    <location>
        <begin position="336"/>
        <end position="345"/>
    </location>
</feature>
<dbReference type="Gene3D" id="3.90.1030.20">
    <property type="entry name" value="DNA polymerase delta, p66 (Cdc27) subunit, wHTH domain"/>
    <property type="match status" value="1"/>
</dbReference>
<feature type="compositionally biased region" description="Low complexity" evidence="5">
    <location>
        <begin position="275"/>
        <end position="288"/>
    </location>
</feature>
<dbReference type="GO" id="GO:0006297">
    <property type="term" value="P:nucleotide-excision repair, DNA gap filling"/>
    <property type="evidence" value="ECO:0007669"/>
    <property type="project" value="TreeGrafter"/>
</dbReference>
<dbReference type="GO" id="GO:0006271">
    <property type="term" value="P:DNA strand elongation involved in DNA replication"/>
    <property type="evidence" value="ECO:0007669"/>
    <property type="project" value="TreeGrafter"/>
</dbReference>
<evidence type="ECO:0000313" key="7">
    <source>
        <dbReference type="Proteomes" id="UP000037510"/>
    </source>
</evidence>
<feature type="compositionally biased region" description="Basic residues" evidence="5">
    <location>
        <begin position="413"/>
        <end position="422"/>
    </location>
</feature>
<evidence type="ECO:0000256" key="3">
    <source>
        <dbReference type="ARBA" id="ARBA00022705"/>
    </source>
</evidence>
<dbReference type="PANTHER" id="PTHR17598:SF13">
    <property type="entry name" value="DNA POLYMERASE DELTA SUBUNIT 3"/>
    <property type="match status" value="1"/>
</dbReference>
<keyword evidence="7" id="KW-1185">Reference proteome</keyword>
<protein>
    <recommendedName>
        <fullName evidence="2">DNA polymerase delta subunit 3</fullName>
    </recommendedName>
</protein>
<dbReference type="Pfam" id="PF09507">
    <property type="entry name" value="CDC27"/>
    <property type="match status" value="1"/>
</dbReference>
<organism evidence="6 7">
    <name type="scientific">Operophtera brumata</name>
    <name type="common">Winter moth</name>
    <name type="synonym">Phalaena brumata</name>
    <dbReference type="NCBI Taxonomy" id="104452"/>
    <lineage>
        <taxon>Eukaryota</taxon>
        <taxon>Metazoa</taxon>
        <taxon>Ecdysozoa</taxon>
        <taxon>Arthropoda</taxon>
        <taxon>Hexapoda</taxon>
        <taxon>Insecta</taxon>
        <taxon>Pterygota</taxon>
        <taxon>Neoptera</taxon>
        <taxon>Endopterygota</taxon>
        <taxon>Lepidoptera</taxon>
        <taxon>Glossata</taxon>
        <taxon>Ditrysia</taxon>
        <taxon>Geometroidea</taxon>
        <taxon>Geometridae</taxon>
        <taxon>Larentiinae</taxon>
        <taxon>Operophtera</taxon>
    </lineage>
</organism>
<dbReference type="AlphaFoldDB" id="A0A0L7KYC2"/>
<dbReference type="Proteomes" id="UP000037510">
    <property type="component" value="Unassembled WGS sequence"/>
</dbReference>
<proteinExistence type="predicted"/>
<dbReference type="GO" id="GO:0043625">
    <property type="term" value="C:delta DNA polymerase complex"/>
    <property type="evidence" value="ECO:0007669"/>
    <property type="project" value="InterPro"/>
</dbReference>
<dbReference type="InterPro" id="IPR041913">
    <property type="entry name" value="POLD3_sf"/>
</dbReference>
<keyword evidence="4" id="KW-0539">Nucleus</keyword>
<feature type="region of interest" description="Disordered" evidence="5">
    <location>
        <begin position="174"/>
        <end position="288"/>
    </location>
</feature>
<feature type="region of interest" description="Disordered" evidence="5">
    <location>
        <begin position="306"/>
        <end position="345"/>
    </location>
</feature>
<evidence type="ECO:0000313" key="6">
    <source>
        <dbReference type="EMBL" id="KOB68253.1"/>
    </source>
</evidence>
<dbReference type="STRING" id="104452.A0A0L7KYC2"/>
<evidence type="ECO:0000256" key="1">
    <source>
        <dbReference type="ARBA" id="ARBA00004123"/>
    </source>
</evidence>
<comment type="caution">
    <text evidence="6">The sequence shown here is derived from an EMBL/GenBank/DDBJ whole genome shotgun (WGS) entry which is preliminary data.</text>
</comment>
<sequence length="440" mass="48545">MANVKSVKELILDEQKLVTYISVSKELCVHVNESKTLLGLVVEEIKKQQPDITLYINFIISGLLDNNSARTLVCSETDLDSEKSKFRTVFFQHIYSASTGLSGVDNAAIVSVNRFEDFPLCTGLIKSNSCTKRTSDEIGALKSKSLAAVDACPTAPPKKEKPKDTVNNTKSVVKTLSTKSEPSIKSEVISPKKDAQSTSSASSSKINKTNGKKPAKSITGFFSKANSAPTIKPSKPAQENSQKKANTKLEEKKNEVKVEKMDVDVEVPVKKPEEPASASKVSVKKNNSLSKIKKTAKVDKKRKRVLYVSDSESDEDPFADKPGLQETDDEIPPTPSANTVKITSGILNPKKRRKVVDKTYTDEDGYILTRKEEIYESCSEDDVEVKQPEVKPEKENIEKANKVKIEVSPVKEKKAKASKKKISPPQKGKQAMMTNFFKKI</sequence>
<feature type="compositionally biased region" description="Basic and acidic residues" evidence="5">
    <location>
        <begin position="247"/>
        <end position="274"/>
    </location>
</feature>
<dbReference type="EMBL" id="JTDY01004356">
    <property type="protein sequence ID" value="KOB68253.1"/>
    <property type="molecule type" value="Genomic_DNA"/>
</dbReference>
<dbReference type="GO" id="GO:0003887">
    <property type="term" value="F:DNA-directed DNA polymerase activity"/>
    <property type="evidence" value="ECO:0007669"/>
    <property type="project" value="TreeGrafter"/>
</dbReference>
<dbReference type="PANTHER" id="PTHR17598">
    <property type="entry name" value="DNA POLYMERASE DELTA SUBUNIT 3"/>
    <property type="match status" value="1"/>
</dbReference>
<evidence type="ECO:0000256" key="2">
    <source>
        <dbReference type="ARBA" id="ARBA00017589"/>
    </source>
</evidence>
<evidence type="ECO:0000256" key="5">
    <source>
        <dbReference type="SAM" id="MobiDB-lite"/>
    </source>
</evidence>
<gene>
    <name evidence="6" type="ORF">OBRU01_18588</name>
</gene>
<feature type="region of interest" description="Disordered" evidence="5">
    <location>
        <begin position="410"/>
        <end position="430"/>
    </location>
</feature>
<dbReference type="InterPro" id="IPR019038">
    <property type="entry name" value="POLD3"/>
</dbReference>
<accession>A0A0L7KYC2</accession>
<evidence type="ECO:0000256" key="4">
    <source>
        <dbReference type="ARBA" id="ARBA00023242"/>
    </source>
</evidence>
<comment type="subcellular location">
    <subcellularLocation>
        <location evidence="1">Nucleus</location>
    </subcellularLocation>
</comment>
<name>A0A0L7KYC2_OPEBR</name>
<reference evidence="6 7" key="1">
    <citation type="journal article" date="2015" name="Genome Biol. Evol.">
        <title>The genome of winter moth (Operophtera brumata) provides a genomic perspective on sexual dimorphism and phenology.</title>
        <authorList>
            <person name="Derks M.F."/>
            <person name="Smit S."/>
            <person name="Salis L."/>
            <person name="Schijlen E."/>
            <person name="Bossers A."/>
            <person name="Mateman C."/>
            <person name="Pijl A.S."/>
            <person name="de Ridder D."/>
            <person name="Groenen M.A."/>
            <person name="Visser M.E."/>
            <person name="Megens H.J."/>
        </authorList>
    </citation>
    <scope>NUCLEOTIDE SEQUENCE [LARGE SCALE GENOMIC DNA]</scope>
    <source>
        <strain evidence="6">WM2013NL</strain>
        <tissue evidence="6">Head and thorax</tissue>
    </source>
</reference>
<dbReference type="GO" id="GO:1904161">
    <property type="term" value="P:DNA synthesis involved in UV-damage excision repair"/>
    <property type="evidence" value="ECO:0007669"/>
    <property type="project" value="TreeGrafter"/>
</dbReference>